<accession>A0ABV9Z518</accession>
<evidence type="ECO:0008006" key="4">
    <source>
        <dbReference type="Google" id="ProtNLM"/>
    </source>
</evidence>
<evidence type="ECO:0000256" key="1">
    <source>
        <dbReference type="SAM" id="Phobius"/>
    </source>
</evidence>
<proteinExistence type="predicted"/>
<dbReference type="RefSeq" id="WP_114958224.1">
    <property type="nucleotide sequence ID" value="NZ_JBHSJF010000006.1"/>
</dbReference>
<dbReference type="Proteomes" id="UP001595796">
    <property type="component" value="Unassembled WGS sequence"/>
</dbReference>
<gene>
    <name evidence="2" type="ORF">ACFPFW_14610</name>
</gene>
<keyword evidence="1" id="KW-0812">Transmembrane</keyword>
<keyword evidence="1" id="KW-0472">Membrane</keyword>
<name>A0ABV9Z518_9HYPH</name>
<feature type="transmembrane region" description="Helical" evidence="1">
    <location>
        <begin position="42"/>
        <end position="60"/>
    </location>
</feature>
<dbReference type="EMBL" id="JBHSJF010000006">
    <property type="protein sequence ID" value="MFC5069246.1"/>
    <property type="molecule type" value="Genomic_DNA"/>
</dbReference>
<keyword evidence="1" id="KW-1133">Transmembrane helix</keyword>
<keyword evidence="3" id="KW-1185">Reference proteome</keyword>
<sequence length="66" mass="6622">MAAPAGEYGALALKKLLAILLLFAGLAFTAVGFNGGSVGTTLLGLALIAASVLLLILKIVRRSSLP</sequence>
<evidence type="ECO:0000313" key="3">
    <source>
        <dbReference type="Proteomes" id="UP001595796"/>
    </source>
</evidence>
<evidence type="ECO:0000313" key="2">
    <source>
        <dbReference type="EMBL" id="MFC5069246.1"/>
    </source>
</evidence>
<organism evidence="2 3">
    <name type="scientific">Flaviflagellibacter deserti</name>
    <dbReference type="NCBI Taxonomy" id="2267266"/>
    <lineage>
        <taxon>Bacteria</taxon>
        <taxon>Pseudomonadati</taxon>
        <taxon>Pseudomonadota</taxon>
        <taxon>Alphaproteobacteria</taxon>
        <taxon>Hyphomicrobiales</taxon>
        <taxon>Flaviflagellibacter</taxon>
    </lineage>
</organism>
<protein>
    <recommendedName>
        <fullName evidence="4">DUF1328 domain-containing protein</fullName>
    </recommendedName>
</protein>
<comment type="caution">
    <text evidence="2">The sequence shown here is derived from an EMBL/GenBank/DDBJ whole genome shotgun (WGS) entry which is preliminary data.</text>
</comment>
<reference evidence="3" key="1">
    <citation type="journal article" date="2019" name="Int. J. Syst. Evol. Microbiol.">
        <title>The Global Catalogue of Microorganisms (GCM) 10K type strain sequencing project: providing services to taxonomists for standard genome sequencing and annotation.</title>
        <authorList>
            <consortium name="The Broad Institute Genomics Platform"/>
            <consortium name="The Broad Institute Genome Sequencing Center for Infectious Disease"/>
            <person name="Wu L."/>
            <person name="Ma J."/>
        </authorList>
    </citation>
    <scope>NUCLEOTIDE SEQUENCE [LARGE SCALE GENOMIC DNA]</scope>
    <source>
        <strain evidence="3">CGMCC 1.16444</strain>
    </source>
</reference>